<accession>A0ABQ1I4C7</accession>
<dbReference type="Pfam" id="PF06288">
    <property type="entry name" value="DUF1040"/>
    <property type="match status" value="1"/>
</dbReference>
<dbReference type="InterPro" id="IPR009383">
    <property type="entry name" value="DUF1040"/>
</dbReference>
<sequence length="91" mass="10297">MSMQLHRIEELIELLTPVWKQQPELNLVEIIAQIADQAGFAKPMSELTDDILIYQLKMLSIGKDEMIPGIAKDCEDDFKSALLKARGIKVD</sequence>
<evidence type="ECO:0000313" key="1">
    <source>
        <dbReference type="EMBL" id="GGB15120.1"/>
    </source>
</evidence>
<keyword evidence="2" id="KW-1185">Reference proteome</keyword>
<dbReference type="InterPro" id="IPR038134">
    <property type="entry name" value="YihD_sf"/>
</dbReference>
<organism evidence="1 2">
    <name type="scientific">Agarivorans gilvus</name>
    <dbReference type="NCBI Taxonomy" id="680279"/>
    <lineage>
        <taxon>Bacteria</taxon>
        <taxon>Pseudomonadati</taxon>
        <taxon>Pseudomonadota</taxon>
        <taxon>Gammaproteobacteria</taxon>
        <taxon>Alteromonadales</taxon>
        <taxon>Alteromonadaceae</taxon>
        <taxon>Agarivorans</taxon>
    </lineage>
</organism>
<evidence type="ECO:0000313" key="2">
    <source>
        <dbReference type="Proteomes" id="UP000651977"/>
    </source>
</evidence>
<evidence type="ECO:0008006" key="3">
    <source>
        <dbReference type="Google" id="ProtNLM"/>
    </source>
</evidence>
<name>A0ABQ1I4C7_9ALTE</name>
<dbReference type="EMBL" id="BMDY01000020">
    <property type="protein sequence ID" value="GGB15120.1"/>
    <property type="molecule type" value="Genomic_DNA"/>
</dbReference>
<proteinExistence type="predicted"/>
<protein>
    <recommendedName>
        <fullName evidence="3">DUF1040 domain-containing protein</fullName>
    </recommendedName>
</protein>
<comment type="caution">
    <text evidence="1">The sequence shown here is derived from an EMBL/GenBank/DDBJ whole genome shotgun (WGS) entry which is preliminary data.</text>
</comment>
<gene>
    <name evidence="1" type="ORF">GCM10007414_30750</name>
</gene>
<dbReference type="Proteomes" id="UP000651977">
    <property type="component" value="Unassembled WGS sequence"/>
</dbReference>
<dbReference type="Gene3D" id="1.10.1580.20">
    <property type="entry name" value="Protein of unknown function DUF1040"/>
    <property type="match status" value="1"/>
</dbReference>
<reference evidence="2" key="1">
    <citation type="journal article" date="2019" name="Int. J. Syst. Evol. Microbiol.">
        <title>The Global Catalogue of Microorganisms (GCM) 10K type strain sequencing project: providing services to taxonomists for standard genome sequencing and annotation.</title>
        <authorList>
            <consortium name="The Broad Institute Genomics Platform"/>
            <consortium name="The Broad Institute Genome Sequencing Center for Infectious Disease"/>
            <person name="Wu L."/>
            <person name="Ma J."/>
        </authorList>
    </citation>
    <scope>NUCLEOTIDE SEQUENCE [LARGE SCALE GENOMIC DNA]</scope>
    <source>
        <strain evidence="2">CGMCC 1.10131</strain>
    </source>
</reference>